<reference evidence="1" key="2">
    <citation type="submission" date="2020-09" db="EMBL/GenBank/DDBJ databases">
        <authorList>
            <person name="Sun Q."/>
            <person name="Ohkuma M."/>
        </authorList>
    </citation>
    <scope>NUCLEOTIDE SEQUENCE</scope>
    <source>
        <strain evidence="1">JCM 3086</strain>
    </source>
</reference>
<dbReference type="EMBL" id="BMQA01000041">
    <property type="protein sequence ID" value="GGJ51971.1"/>
    <property type="molecule type" value="Genomic_DNA"/>
</dbReference>
<evidence type="ECO:0000313" key="1">
    <source>
        <dbReference type="EMBL" id="GGJ51971.1"/>
    </source>
</evidence>
<organism evidence="1 2">
    <name type="scientific">Streptomyces brasiliensis</name>
    <dbReference type="NCBI Taxonomy" id="1954"/>
    <lineage>
        <taxon>Bacteria</taxon>
        <taxon>Bacillati</taxon>
        <taxon>Actinomycetota</taxon>
        <taxon>Actinomycetes</taxon>
        <taxon>Kitasatosporales</taxon>
        <taxon>Streptomycetaceae</taxon>
        <taxon>Streptomyces</taxon>
    </lineage>
</organism>
<accession>A0A917P1S8</accession>
<comment type="caution">
    <text evidence="1">The sequence shown here is derived from an EMBL/GenBank/DDBJ whole genome shotgun (WGS) entry which is preliminary data.</text>
</comment>
<dbReference type="AlphaFoldDB" id="A0A917P1S8"/>
<evidence type="ECO:0000313" key="2">
    <source>
        <dbReference type="Proteomes" id="UP000657574"/>
    </source>
</evidence>
<gene>
    <name evidence="1" type="ORF">GCM10010121_073610</name>
</gene>
<proteinExistence type="predicted"/>
<reference evidence="1" key="1">
    <citation type="journal article" date="2014" name="Int. J. Syst. Evol. Microbiol.">
        <title>Complete genome sequence of Corynebacterium casei LMG S-19264T (=DSM 44701T), isolated from a smear-ripened cheese.</title>
        <authorList>
            <consortium name="US DOE Joint Genome Institute (JGI-PGF)"/>
            <person name="Walter F."/>
            <person name="Albersmeier A."/>
            <person name="Kalinowski J."/>
            <person name="Ruckert C."/>
        </authorList>
    </citation>
    <scope>NUCLEOTIDE SEQUENCE</scope>
    <source>
        <strain evidence="1">JCM 3086</strain>
    </source>
</reference>
<protein>
    <submittedName>
        <fullName evidence="1">Uncharacterized protein</fullName>
    </submittedName>
</protein>
<dbReference type="Proteomes" id="UP000657574">
    <property type="component" value="Unassembled WGS sequence"/>
</dbReference>
<keyword evidence="2" id="KW-1185">Reference proteome</keyword>
<sequence length="68" mass="7601">MQHGWWHGEAVTRGRFISWVAGYGTVPSARLLLADEVEARAPAVWPDERGTTMRILFPHGGTWAAGRR</sequence>
<name>A0A917P1S8_9ACTN</name>